<evidence type="ECO:0000256" key="2">
    <source>
        <dbReference type="ARBA" id="ARBA00008187"/>
    </source>
</evidence>
<evidence type="ECO:0000313" key="10">
    <source>
        <dbReference type="Proteomes" id="UP000188533"/>
    </source>
</evidence>
<evidence type="ECO:0000259" key="7">
    <source>
        <dbReference type="Pfam" id="PF05916"/>
    </source>
</evidence>
<evidence type="ECO:0000256" key="6">
    <source>
        <dbReference type="SAM" id="MobiDB-lite"/>
    </source>
</evidence>
<dbReference type="CDD" id="cd21692">
    <property type="entry name" value="GINS_B_Sld5"/>
    <property type="match status" value="1"/>
</dbReference>
<accession>A0A1Q3EIF9</accession>
<keyword evidence="4" id="KW-0235">DNA replication</keyword>
<evidence type="ECO:0000313" key="9">
    <source>
        <dbReference type="EMBL" id="GAW06971.1"/>
    </source>
</evidence>
<evidence type="ECO:0000256" key="3">
    <source>
        <dbReference type="ARBA" id="ARBA00014804"/>
    </source>
</evidence>
<reference evidence="9 10" key="2">
    <citation type="submission" date="2017-02" db="EMBL/GenBank/DDBJ databases">
        <title>A genome survey and senescence transcriptome analysis in Lentinula edodes.</title>
        <authorList>
            <person name="Sakamoto Y."/>
            <person name="Nakade K."/>
            <person name="Sato S."/>
            <person name="Yoshida Y."/>
            <person name="Miyazaki K."/>
            <person name="Natsume S."/>
            <person name="Konno N."/>
        </authorList>
    </citation>
    <scope>NUCLEOTIDE SEQUENCE [LARGE SCALE GENOMIC DNA]</scope>
    <source>
        <strain evidence="9 10">NBRC 111202</strain>
    </source>
</reference>
<dbReference type="GO" id="GO:0000727">
    <property type="term" value="P:double-strand break repair via break-induced replication"/>
    <property type="evidence" value="ECO:0007669"/>
    <property type="project" value="TreeGrafter"/>
</dbReference>
<dbReference type="GO" id="GO:0000811">
    <property type="term" value="C:GINS complex"/>
    <property type="evidence" value="ECO:0007669"/>
    <property type="project" value="TreeGrafter"/>
</dbReference>
<evidence type="ECO:0000256" key="1">
    <source>
        <dbReference type="ARBA" id="ARBA00004123"/>
    </source>
</evidence>
<dbReference type="EMBL" id="BDGU01000371">
    <property type="protein sequence ID" value="GAW06971.1"/>
    <property type="molecule type" value="Genomic_DNA"/>
</dbReference>
<evidence type="ECO:0000256" key="4">
    <source>
        <dbReference type="ARBA" id="ARBA00022705"/>
    </source>
</evidence>
<dbReference type="PANTHER" id="PTHR21206:SF0">
    <property type="entry name" value="DNA REPLICATION COMPLEX GINS PROTEIN SLD5"/>
    <property type="match status" value="1"/>
</dbReference>
<dbReference type="SUPFAM" id="SSF160059">
    <property type="entry name" value="PriA/YqbF domain"/>
    <property type="match status" value="1"/>
</dbReference>
<dbReference type="InterPro" id="IPR021151">
    <property type="entry name" value="GINS_A"/>
</dbReference>
<dbReference type="AlphaFoldDB" id="A0A1Q3EIF9"/>
<dbReference type="PANTHER" id="PTHR21206">
    <property type="entry name" value="SLD5 PROTEIN"/>
    <property type="match status" value="1"/>
</dbReference>
<proteinExistence type="inferred from homology"/>
<dbReference type="Proteomes" id="UP000188533">
    <property type="component" value="Unassembled WGS sequence"/>
</dbReference>
<comment type="caution">
    <text evidence="9">The sequence shown here is derived from an EMBL/GenBank/DDBJ whole genome shotgun (WGS) entry which is preliminary data.</text>
</comment>
<feature type="domain" description="GINS subunit" evidence="7">
    <location>
        <begin position="135"/>
        <end position="196"/>
    </location>
</feature>
<dbReference type="SUPFAM" id="SSF158573">
    <property type="entry name" value="GINS helical bundle-like"/>
    <property type="match status" value="1"/>
</dbReference>
<evidence type="ECO:0000256" key="5">
    <source>
        <dbReference type="ARBA" id="ARBA00023242"/>
    </source>
</evidence>
<feature type="domain" description="DNA replication complex GINS protein SLD5 C-terminal" evidence="8">
    <location>
        <begin position="229"/>
        <end position="281"/>
    </location>
</feature>
<name>A0A1Q3EIF9_LENED</name>
<gene>
    <name evidence="9" type="ORF">LENED_008930</name>
</gene>
<dbReference type="InterPro" id="IPR008591">
    <property type="entry name" value="GINS_Sld5"/>
</dbReference>
<dbReference type="InterPro" id="IPR038749">
    <property type="entry name" value="Sld5_GINS_A"/>
</dbReference>
<reference evidence="9 10" key="1">
    <citation type="submission" date="2016-08" db="EMBL/GenBank/DDBJ databases">
        <authorList>
            <consortium name="Lentinula edodes genome sequencing consortium"/>
            <person name="Sakamoto Y."/>
            <person name="Nakade K."/>
            <person name="Sato S."/>
            <person name="Yoshida Y."/>
            <person name="Miyazaki K."/>
            <person name="Natsume S."/>
            <person name="Konno N."/>
        </authorList>
    </citation>
    <scope>NUCLEOTIDE SEQUENCE [LARGE SCALE GENOMIC DNA]</scope>
    <source>
        <strain evidence="9 10">NBRC 111202</strain>
    </source>
</reference>
<dbReference type="STRING" id="5353.A0A1Q3EIF9"/>
<dbReference type="InterPro" id="IPR036224">
    <property type="entry name" value="GINS_bundle-like_dom_sf"/>
</dbReference>
<dbReference type="InterPro" id="IPR031633">
    <property type="entry name" value="SLD5_C"/>
</dbReference>
<dbReference type="Pfam" id="PF16922">
    <property type="entry name" value="SLD5_C"/>
    <property type="match status" value="1"/>
</dbReference>
<feature type="compositionally biased region" description="Low complexity" evidence="6">
    <location>
        <begin position="56"/>
        <end position="72"/>
    </location>
</feature>
<organism evidence="9 10">
    <name type="scientific">Lentinula edodes</name>
    <name type="common">Shiitake mushroom</name>
    <name type="synonym">Lentinus edodes</name>
    <dbReference type="NCBI Taxonomy" id="5353"/>
    <lineage>
        <taxon>Eukaryota</taxon>
        <taxon>Fungi</taxon>
        <taxon>Dikarya</taxon>
        <taxon>Basidiomycota</taxon>
        <taxon>Agaricomycotina</taxon>
        <taxon>Agaricomycetes</taxon>
        <taxon>Agaricomycetidae</taxon>
        <taxon>Agaricales</taxon>
        <taxon>Marasmiineae</taxon>
        <taxon>Omphalotaceae</taxon>
        <taxon>Lentinula</taxon>
    </lineage>
</organism>
<dbReference type="GO" id="GO:0006261">
    <property type="term" value="P:DNA-templated DNA replication"/>
    <property type="evidence" value="ECO:0007669"/>
    <property type="project" value="InterPro"/>
</dbReference>
<dbReference type="CDD" id="cd11711">
    <property type="entry name" value="GINS_A_Sld5"/>
    <property type="match status" value="1"/>
</dbReference>
<dbReference type="Pfam" id="PF05916">
    <property type="entry name" value="Sld5"/>
    <property type="match status" value="1"/>
</dbReference>
<keyword evidence="10" id="KW-1185">Reference proteome</keyword>
<comment type="similarity">
    <text evidence="2">Belongs to the GINS4/SLD5 family.</text>
</comment>
<dbReference type="Gene3D" id="1.20.58.1030">
    <property type="match status" value="1"/>
</dbReference>
<sequence length="281" mass="31776">MSSSSTSAMDWEAQYAAGVFEANTAALLRSGKSRKSRIGSLALDSDDEDQDITMASASASASARARPASTAPILDTRQDDESPISQLTRHWINERHAPDILPAQEDLLASLLDHIRRQSDAVQLLRGEPSASEEEHIRIMLVQMEVERVKFIVRSYVRTRLFKIEKFARFIMTDTTIQTRITTAERAHASRHAHLTDRHFHTSVLQSLPETQSHLDDTPIFMPPMITKPDDSRAVFVHALRDCPPIRFHEDLTLEMKRGHISLMPFSFIEQLLVRGDVELL</sequence>
<feature type="region of interest" description="Disordered" evidence="6">
    <location>
        <begin position="56"/>
        <end position="80"/>
    </location>
</feature>
<comment type="subcellular location">
    <subcellularLocation>
        <location evidence="1">Nucleus</location>
    </subcellularLocation>
</comment>
<keyword evidence="5" id="KW-0539">Nucleus</keyword>
<protein>
    <recommendedName>
        <fullName evidence="3">DNA replication complex GINS protein SLD5</fullName>
    </recommendedName>
</protein>
<evidence type="ECO:0000259" key="8">
    <source>
        <dbReference type="Pfam" id="PF16922"/>
    </source>
</evidence>